<proteinExistence type="predicted"/>
<dbReference type="PIRSF" id="PIRSF005496">
    <property type="entry name" value="ATP_hel_hrpB"/>
    <property type="match status" value="1"/>
</dbReference>
<dbReference type="InterPro" id="IPR002464">
    <property type="entry name" value="DNA/RNA_helicase_DEAH_CS"/>
</dbReference>
<evidence type="ECO:0000259" key="7">
    <source>
        <dbReference type="PROSITE" id="PS51194"/>
    </source>
</evidence>
<evidence type="ECO:0000256" key="5">
    <source>
        <dbReference type="SAM" id="MobiDB-lite"/>
    </source>
</evidence>
<dbReference type="PROSITE" id="PS51194">
    <property type="entry name" value="HELICASE_CTER"/>
    <property type="match status" value="1"/>
</dbReference>
<dbReference type="InterPro" id="IPR027417">
    <property type="entry name" value="P-loop_NTPase"/>
</dbReference>
<keyword evidence="1" id="KW-0547">Nucleotide-binding</keyword>
<dbReference type="InterPro" id="IPR014001">
    <property type="entry name" value="Helicase_ATP-bd"/>
</dbReference>
<dbReference type="SMART" id="SM00487">
    <property type="entry name" value="DEXDc"/>
    <property type="match status" value="1"/>
</dbReference>
<evidence type="ECO:0000313" key="9">
    <source>
        <dbReference type="Proteomes" id="UP000613743"/>
    </source>
</evidence>
<evidence type="ECO:0000259" key="6">
    <source>
        <dbReference type="PROSITE" id="PS51192"/>
    </source>
</evidence>
<dbReference type="EMBL" id="BMPZ01000001">
    <property type="protein sequence ID" value="GGI70740.1"/>
    <property type="molecule type" value="Genomic_DNA"/>
</dbReference>
<dbReference type="InterPro" id="IPR049614">
    <property type="entry name" value="HrpB_DEXH"/>
</dbReference>
<dbReference type="RefSeq" id="WP_188917495.1">
    <property type="nucleotide sequence ID" value="NZ_BMPZ01000001.1"/>
</dbReference>
<dbReference type="Gene3D" id="3.40.50.300">
    <property type="entry name" value="P-loop containing nucleotide triphosphate hydrolases"/>
    <property type="match status" value="2"/>
</dbReference>
<dbReference type="CDD" id="cd17990">
    <property type="entry name" value="DEXHc_HrpB"/>
    <property type="match status" value="1"/>
</dbReference>
<dbReference type="PANTHER" id="PTHR43519:SF1">
    <property type="entry name" value="ATP-DEPENDENT RNA HELICASE HRPB"/>
    <property type="match status" value="1"/>
</dbReference>
<comment type="caution">
    <text evidence="8">The sequence shown here is derived from an EMBL/GenBank/DDBJ whole genome shotgun (WGS) entry which is preliminary data.</text>
</comment>
<evidence type="ECO:0000256" key="2">
    <source>
        <dbReference type="ARBA" id="ARBA00022801"/>
    </source>
</evidence>
<evidence type="ECO:0000256" key="1">
    <source>
        <dbReference type="ARBA" id="ARBA00022741"/>
    </source>
</evidence>
<evidence type="ECO:0000313" key="8">
    <source>
        <dbReference type="EMBL" id="GGI70740.1"/>
    </source>
</evidence>
<dbReference type="NCBIfam" id="TIGR01970">
    <property type="entry name" value="DEAH_box_HrpB"/>
    <property type="match status" value="1"/>
</dbReference>
<dbReference type="InterPro" id="IPR056329">
    <property type="entry name" value="CON_HrpB"/>
</dbReference>
<dbReference type="SMART" id="SM00490">
    <property type="entry name" value="HELICc"/>
    <property type="match status" value="1"/>
</dbReference>
<dbReference type="InterPro" id="IPR010225">
    <property type="entry name" value="HrpB"/>
</dbReference>
<dbReference type="InterPro" id="IPR013689">
    <property type="entry name" value="RNA_helicase_ATP-dep_HrpB_C"/>
</dbReference>
<gene>
    <name evidence="8" type="primary">hrpB</name>
    <name evidence="8" type="ORF">GCM10009332_05050</name>
</gene>
<dbReference type="Pfam" id="PF24473">
    <property type="entry name" value="CON_HrpB"/>
    <property type="match status" value="1"/>
</dbReference>
<reference evidence="8" key="2">
    <citation type="submission" date="2020-09" db="EMBL/GenBank/DDBJ databases">
        <authorList>
            <person name="Sun Q."/>
            <person name="Ohkuma M."/>
        </authorList>
    </citation>
    <scope>NUCLEOTIDE SEQUENCE</scope>
    <source>
        <strain evidence="8">JCM 30804</strain>
    </source>
</reference>
<dbReference type="GO" id="GO:0003676">
    <property type="term" value="F:nucleic acid binding"/>
    <property type="evidence" value="ECO:0007669"/>
    <property type="project" value="InterPro"/>
</dbReference>
<dbReference type="SMART" id="SM00847">
    <property type="entry name" value="HA2"/>
    <property type="match status" value="1"/>
</dbReference>
<keyword evidence="9" id="KW-1185">Reference proteome</keyword>
<dbReference type="Proteomes" id="UP000613743">
    <property type="component" value="Unassembled WGS sequence"/>
</dbReference>
<reference evidence="8" key="1">
    <citation type="journal article" date="2014" name="Int. J. Syst. Evol. Microbiol.">
        <title>Complete genome sequence of Corynebacterium casei LMG S-19264T (=DSM 44701T), isolated from a smear-ripened cheese.</title>
        <authorList>
            <consortium name="US DOE Joint Genome Institute (JGI-PGF)"/>
            <person name="Walter F."/>
            <person name="Albersmeier A."/>
            <person name="Kalinowski J."/>
            <person name="Ruckert C."/>
        </authorList>
    </citation>
    <scope>NUCLEOTIDE SEQUENCE</scope>
    <source>
        <strain evidence="8">JCM 30804</strain>
    </source>
</reference>
<dbReference type="InterPro" id="IPR007502">
    <property type="entry name" value="Helicase-assoc_dom"/>
</dbReference>
<dbReference type="Pfam" id="PF00270">
    <property type="entry name" value="DEAD"/>
    <property type="match status" value="1"/>
</dbReference>
<organism evidence="8 9">
    <name type="scientific">Shewanella gelidii</name>
    <dbReference type="NCBI Taxonomy" id="1642821"/>
    <lineage>
        <taxon>Bacteria</taxon>
        <taxon>Pseudomonadati</taxon>
        <taxon>Pseudomonadota</taxon>
        <taxon>Gammaproteobacteria</taxon>
        <taxon>Alteromonadales</taxon>
        <taxon>Shewanellaceae</taxon>
        <taxon>Shewanella</taxon>
    </lineage>
</organism>
<dbReference type="PANTHER" id="PTHR43519">
    <property type="entry name" value="ATP-DEPENDENT RNA HELICASE HRPB"/>
    <property type="match status" value="1"/>
</dbReference>
<feature type="domain" description="Helicase ATP-binding" evidence="6">
    <location>
        <begin position="14"/>
        <end position="177"/>
    </location>
</feature>
<dbReference type="PROSITE" id="PS51192">
    <property type="entry name" value="HELICASE_ATP_BIND_1"/>
    <property type="match status" value="1"/>
</dbReference>
<name>A0A917JM10_9GAMM</name>
<protein>
    <submittedName>
        <fullName evidence="8">ATP-dependent helicase HrpB</fullName>
    </submittedName>
</protein>
<dbReference type="CDD" id="cd18791">
    <property type="entry name" value="SF2_C_RHA"/>
    <property type="match status" value="1"/>
</dbReference>
<sequence length="860" mass="95101">MTQLPIHELLAPLRKALVEQNQVILQAPTGSGKSTALPLAMLDWPEIQGRIILLEPRRVAARNIAHYLAKCRQQNVGDEVGYRVRGETKVSRKTRLEIVTEGVLTRMIQADPELSDVAVVIFDEIHERHLTTDLGLALALEVQGSLREDLKLVAMSATLQGLGLHDLMPHAASLQSQGRSFPVGVIYRAPRQYKDWLSHCERQIIELLDSTSELAQSAVAAVVALNPQSDVQTLQQGSILVFLPGQKEINQLARRLGDRFDEAVDICPLYGSLSFKAQDRALSMPSAKQRKVVLATNIAESSLTIAGVTFVVDCGLVRQASFNPKTGVTLLETKRISQASAVQRSGRAGRITEGACLRLWSKEEQGRLVQSAAPEILTSELVSMALDGAFWGVRSFSELALLTPPAPVNEQLAWELLQSLKMIDAQYKLTAHGRTAYTLGCHPRLAHMLLTAQAIPEKGQEQQRLLALACLLATLVEARGLPKLGVDISQYLTLACQAPLLLQAKKWLQKSIGVAQAKAIDFNRVVREATDTDIGMLLALAYPDRIAKQRGLHGYQLANGTGVELYERDALANQPWLVVADFQQQQGQSAGQVFLASRLEPALFEHELAELMQSHNTVGWDKSTGKFVAERQQKVGRIIVTKQKVASPSREALNQAILELVAEQGLQLLNMHADVEQLRYRVMLGRQVMPHMPWPDLSEKGLLDTLASWLLPYLGTVTSLKQLQQLNHAQNLHNLMAWDCQQELASLVPTHWTLTTGTRSKITYQSDGRALMRVKLQETFGLQESPVVAKGAVIVTLELLSPAQRPLALTSDLASFWQGPYVEVKKEMRGRYPKHLWPDDPANTQPTKFTKKRTLAGDKS</sequence>
<keyword evidence="3 8" id="KW-0347">Helicase</keyword>
<dbReference type="FunFam" id="3.40.50.300:FF:002125">
    <property type="entry name" value="ATP-dependent helicase HrpB"/>
    <property type="match status" value="1"/>
</dbReference>
<accession>A0A917JM10</accession>
<dbReference type="SUPFAM" id="SSF52540">
    <property type="entry name" value="P-loop containing nucleoside triphosphate hydrolases"/>
    <property type="match status" value="1"/>
</dbReference>
<evidence type="ECO:0000256" key="4">
    <source>
        <dbReference type="ARBA" id="ARBA00022840"/>
    </source>
</evidence>
<evidence type="ECO:0000256" key="3">
    <source>
        <dbReference type="ARBA" id="ARBA00022806"/>
    </source>
</evidence>
<dbReference type="InterPro" id="IPR001650">
    <property type="entry name" value="Helicase_C-like"/>
</dbReference>
<dbReference type="Gene3D" id="1.20.120.1080">
    <property type="match status" value="1"/>
</dbReference>
<feature type="domain" description="Helicase C-terminal" evidence="7">
    <location>
        <begin position="226"/>
        <end position="392"/>
    </location>
</feature>
<dbReference type="GO" id="GO:0016787">
    <property type="term" value="F:hydrolase activity"/>
    <property type="evidence" value="ECO:0007669"/>
    <property type="project" value="UniProtKB-KW"/>
</dbReference>
<dbReference type="InterPro" id="IPR011545">
    <property type="entry name" value="DEAD/DEAH_box_helicase_dom"/>
</dbReference>
<dbReference type="PROSITE" id="PS00690">
    <property type="entry name" value="DEAH_ATP_HELICASE"/>
    <property type="match status" value="1"/>
</dbReference>
<keyword evidence="2" id="KW-0378">Hydrolase</keyword>
<dbReference type="Pfam" id="PF08482">
    <property type="entry name" value="HrpB_C"/>
    <property type="match status" value="1"/>
</dbReference>
<keyword evidence="4" id="KW-0067">ATP-binding</keyword>
<dbReference type="GO" id="GO:0005524">
    <property type="term" value="F:ATP binding"/>
    <property type="evidence" value="ECO:0007669"/>
    <property type="project" value="UniProtKB-KW"/>
</dbReference>
<dbReference type="Pfam" id="PF00271">
    <property type="entry name" value="Helicase_C"/>
    <property type="match status" value="1"/>
</dbReference>
<dbReference type="AlphaFoldDB" id="A0A917JM10"/>
<dbReference type="GO" id="GO:0004386">
    <property type="term" value="F:helicase activity"/>
    <property type="evidence" value="ECO:0007669"/>
    <property type="project" value="UniProtKB-KW"/>
</dbReference>
<feature type="region of interest" description="Disordered" evidence="5">
    <location>
        <begin position="834"/>
        <end position="860"/>
    </location>
</feature>